<comment type="caution">
    <text evidence="3">The sequence shown here is derived from an EMBL/GenBank/DDBJ whole genome shotgun (WGS) entry which is preliminary data.</text>
</comment>
<evidence type="ECO:0000256" key="1">
    <source>
        <dbReference type="SAM" id="MobiDB-lite"/>
    </source>
</evidence>
<dbReference type="InterPro" id="IPR029064">
    <property type="entry name" value="Ribosomal_eL30-like_sf"/>
</dbReference>
<dbReference type="PANTHER" id="PTHR10853">
    <property type="entry name" value="PELOTA"/>
    <property type="match status" value="1"/>
</dbReference>
<organism evidence="3 4">
    <name type="scientific">Sporothrix stenoceras</name>
    <dbReference type="NCBI Taxonomy" id="5173"/>
    <lineage>
        <taxon>Eukaryota</taxon>
        <taxon>Fungi</taxon>
        <taxon>Dikarya</taxon>
        <taxon>Ascomycota</taxon>
        <taxon>Pezizomycotina</taxon>
        <taxon>Sordariomycetes</taxon>
        <taxon>Sordariomycetidae</taxon>
        <taxon>Ophiostomatales</taxon>
        <taxon>Ophiostomataceae</taxon>
        <taxon>Sporothrix</taxon>
    </lineage>
</organism>
<feature type="domain" description="eRF1" evidence="2">
    <location>
        <begin position="418"/>
        <end position="501"/>
    </location>
</feature>
<reference evidence="3 4" key="1">
    <citation type="journal article" date="2024" name="IMA Fungus">
        <title>IMA Genome - F19 : A genome assembly and annotation guide to empower mycologists, including annotated draft genome sequences of Ceratocystis pirilliformis, Diaporthe australafricana, Fusarium ophioides, Paecilomyces lecythidis, and Sporothrix stenoceras.</title>
        <authorList>
            <person name="Aylward J."/>
            <person name="Wilson A.M."/>
            <person name="Visagie C.M."/>
            <person name="Spraker J."/>
            <person name="Barnes I."/>
            <person name="Buitendag C."/>
            <person name="Ceriani C."/>
            <person name="Del Mar Angel L."/>
            <person name="du Plessis D."/>
            <person name="Fuchs T."/>
            <person name="Gasser K."/>
            <person name="Kramer D."/>
            <person name="Li W."/>
            <person name="Munsamy K."/>
            <person name="Piso A."/>
            <person name="Price J.L."/>
            <person name="Sonnekus B."/>
            <person name="Thomas C."/>
            <person name="van der Nest A."/>
            <person name="van Dijk A."/>
            <person name="van Heerden A."/>
            <person name="van Vuuren N."/>
            <person name="Yilmaz N."/>
            <person name="Duong T.A."/>
            <person name="van der Merwe N.A."/>
            <person name="Wingfield M.J."/>
            <person name="Wingfield B.D."/>
        </authorList>
    </citation>
    <scope>NUCLEOTIDE SEQUENCE [LARGE SCALE GENOMIC DNA]</scope>
    <source>
        <strain evidence="3 4">CMW 5346</strain>
    </source>
</reference>
<keyword evidence="4" id="KW-1185">Reference proteome</keyword>
<dbReference type="Gene3D" id="3.30.1330.30">
    <property type="match status" value="1"/>
</dbReference>
<accession>A0ABR3ZGI3</accession>
<dbReference type="Pfam" id="PF03465">
    <property type="entry name" value="eRF1_3"/>
    <property type="match status" value="1"/>
</dbReference>
<evidence type="ECO:0000313" key="3">
    <source>
        <dbReference type="EMBL" id="KAL1899171.1"/>
    </source>
</evidence>
<dbReference type="InterPro" id="IPR004405">
    <property type="entry name" value="TF_pelota"/>
</dbReference>
<dbReference type="SUPFAM" id="SSF55315">
    <property type="entry name" value="L30e-like"/>
    <property type="match status" value="1"/>
</dbReference>
<dbReference type="InterPro" id="IPR038069">
    <property type="entry name" value="Pelota/DOM34_N"/>
</dbReference>
<name>A0ABR3ZGI3_9PEZI</name>
<evidence type="ECO:0000313" key="4">
    <source>
        <dbReference type="Proteomes" id="UP001583186"/>
    </source>
</evidence>
<dbReference type="SUPFAM" id="SSF159065">
    <property type="entry name" value="Dom34/Pelota N-terminal domain-like"/>
    <property type="match status" value="1"/>
</dbReference>
<protein>
    <submittedName>
        <fullName evidence="3">Translation factor pelota</fullName>
    </submittedName>
</protein>
<dbReference type="EMBL" id="JAWCUI010000013">
    <property type="protein sequence ID" value="KAL1899171.1"/>
    <property type="molecule type" value="Genomic_DNA"/>
</dbReference>
<dbReference type="Proteomes" id="UP001583186">
    <property type="component" value="Unassembled WGS sequence"/>
</dbReference>
<feature type="compositionally biased region" description="Basic residues" evidence="1">
    <location>
        <begin position="326"/>
        <end position="338"/>
    </location>
</feature>
<dbReference type="InterPro" id="IPR005142">
    <property type="entry name" value="eRF1_3"/>
</dbReference>
<feature type="region of interest" description="Disordered" evidence="1">
    <location>
        <begin position="312"/>
        <end position="358"/>
    </location>
</feature>
<feature type="compositionally biased region" description="Polar residues" evidence="1">
    <location>
        <begin position="343"/>
        <end position="358"/>
    </location>
</feature>
<feature type="region of interest" description="Disordered" evidence="1">
    <location>
        <begin position="189"/>
        <end position="236"/>
    </location>
</feature>
<feature type="compositionally biased region" description="Basic and acidic residues" evidence="1">
    <location>
        <begin position="211"/>
        <end position="228"/>
    </location>
</feature>
<sequence length="516" mass="55087">MRFIKKTATGWADSVAEAASLMAAKDIVSLALDTVDDMWFIKATIVEGDKLIFGDPSSSPTSESGKTLLVKETEFDITTSTLHVTGTLGSSAAASKSSRLKKDLLDATPNPTRSISISPESVITLQRDTGFSSNVQQHILVAAQPDLRNEVLAVVVVDKNFANANVRVLAGEETRFNDTSKVDPSLLAAAAGGDQDGNDDGTSLPPSRKVGKADRKPLAESKRKETKLARSAKGQNAPLQESLFGSAIDMLLANLDTEHGEPCPLLIASFGEAAHNFHNFAKAHASAKHDKALLHMANNAIVVDTYGATAQGAAKADSDDDSKPTKPGKKGRKAATPKKSKDSSPSAETNGKSNGSTAKNEDCIWLPAYRQNITKKNMGPFDEMMMRPDVLAKIHNVRYDRDLILVKDISERVRSGESDSRAAYGVKSVEKAIEEGAVGTGGVLLVNKSLFHNGKFQESVASLSTKVREEGGEVRILSDSHDCGQQLSKLGGIAAELTFPVFGLDELEDEEKNGNK</sequence>
<gene>
    <name evidence="3" type="primary">DOM34_1</name>
    <name evidence="3" type="ORF">Sste5346_003093</name>
</gene>
<evidence type="ECO:0000259" key="2">
    <source>
        <dbReference type="Pfam" id="PF03465"/>
    </source>
</evidence>
<dbReference type="PANTHER" id="PTHR10853:SF0">
    <property type="entry name" value="PROTEIN PELOTA HOMOLOG"/>
    <property type="match status" value="1"/>
</dbReference>
<proteinExistence type="predicted"/>